<dbReference type="PANTHER" id="PTHR42690">
    <property type="entry name" value="THREONINE SYNTHASE FAMILY MEMBER"/>
    <property type="match status" value="1"/>
</dbReference>
<evidence type="ECO:0000313" key="10">
    <source>
        <dbReference type="Proteomes" id="UP000094527"/>
    </source>
</evidence>
<evidence type="ECO:0000256" key="5">
    <source>
        <dbReference type="ARBA" id="ARBA00023239"/>
    </source>
</evidence>
<dbReference type="STRING" id="48709.A0A1D2N2D0"/>
<evidence type="ECO:0000313" key="9">
    <source>
        <dbReference type="EMBL" id="ODM99419.1"/>
    </source>
</evidence>
<dbReference type="OMA" id="NFERYLY"/>
<comment type="caution">
    <text evidence="9">The sequence shown here is derived from an EMBL/GenBank/DDBJ whole genome shotgun (WGS) entry which is preliminary data.</text>
</comment>
<dbReference type="Gene3D" id="3.40.50.1100">
    <property type="match status" value="2"/>
</dbReference>
<dbReference type="NCBIfam" id="TIGR00260">
    <property type="entry name" value="thrC"/>
    <property type="match status" value="1"/>
</dbReference>
<dbReference type="GO" id="GO:0046360">
    <property type="term" value="P:2-oxobutyrate biosynthetic process"/>
    <property type="evidence" value="ECO:0007669"/>
    <property type="project" value="TreeGrafter"/>
</dbReference>
<dbReference type="Proteomes" id="UP000094527">
    <property type="component" value="Unassembled WGS sequence"/>
</dbReference>
<feature type="modified residue" description="N6-(pyridoxal phosphate)lysine" evidence="6">
    <location>
        <position position="119"/>
    </location>
</feature>
<dbReference type="InterPro" id="IPR051166">
    <property type="entry name" value="Threonine_Synthase"/>
</dbReference>
<feature type="domain" description="Threonine synthase N-terminal" evidence="8">
    <location>
        <begin position="2"/>
        <end position="83"/>
    </location>
</feature>
<dbReference type="InterPro" id="IPR001926">
    <property type="entry name" value="TrpB-like_PALP"/>
</dbReference>
<sequence>MKYKSTRGGAEGSSFEDALFSGYASDGGLYVPEVLPVIPKELLSSWKTSPPSYQQVVLEVVKLFVGEDEIPLDVLETCINQAYKEFDTSKVIEIQDCKDANGSNYRVVELFHGKTKSFKDYALSLVGRLLQYFVSKRNSHATILVGTSGDTGSAAIEAVKGLKGLDIIVLYPKGKISEVQELQMISVTEDNVHVFATEGTSDDLDVPIKKSFPAPGLMSINSINWARIMIQIAHYVYLSTLEQLQPIDIYVPTGAAGNLSAGLLASLMGVPVNLYSATNLNDTVALLINKGKLAFGGTVLETYSNAMDIRHPYNCERVLYFLSDSQTVASIMKNEEEYESVIPVDLHEKLRKYIKGALKVDTPTTLETIRECWKLNKYMICPHTATAVAFCTQQNKEKVGETSKPKPYVIATASPEKFPDAAIAAELPSIDCNYNLANGLLQKLKSRERKEPKQMKKGENWFQILQAEISLVTPK</sequence>
<evidence type="ECO:0000256" key="6">
    <source>
        <dbReference type="PIRSR" id="PIRSR604450-51"/>
    </source>
</evidence>
<dbReference type="Gene3D" id="3.90.1380.10">
    <property type="entry name" value="Threonine synthase, N-terminal domain"/>
    <property type="match status" value="1"/>
</dbReference>
<dbReference type="OrthoDB" id="5203861at2759"/>
<keyword evidence="5" id="KW-0456">Lyase</keyword>
<dbReference type="AlphaFoldDB" id="A0A1D2N2D0"/>
<dbReference type="GO" id="GO:0009071">
    <property type="term" value="P:serine family amino acid catabolic process"/>
    <property type="evidence" value="ECO:0007669"/>
    <property type="project" value="TreeGrafter"/>
</dbReference>
<evidence type="ECO:0000256" key="3">
    <source>
        <dbReference type="ARBA" id="ARBA00021942"/>
    </source>
</evidence>
<evidence type="ECO:0000256" key="1">
    <source>
        <dbReference type="ARBA" id="ARBA00001933"/>
    </source>
</evidence>
<dbReference type="PANTHER" id="PTHR42690:SF1">
    <property type="entry name" value="THREONINE SYNTHASE-LIKE 2"/>
    <property type="match status" value="1"/>
</dbReference>
<dbReference type="GO" id="GO:0016829">
    <property type="term" value="F:lyase activity"/>
    <property type="evidence" value="ECO:0007669"/>
    <property type="project" value="UniProtKB-KW"/>
</dbReference>
<comment type="cofactor">
    <cofactor evidence="1 6">
        <name>pyridoxal 5'-phosphate</name>
        <dbReference type="ChEBI" id="CHEBI:597326"/>
    </cofactor>
</comment>
<evidence type="ECO:0000256" key="2">
    <source>
        <dbReference type="ARBA" id="ARBA00005517"/>
    </source>
</evidence>
<dbReference type="InterPro" id="IPR036052">
    <property type="entry name" value="TrpB-like_PALP_sf"/>
</dbReference>
<dbReference type="Pfam" id="PF00291">
    <property type="entry name" value="PALP"/>
    <property type="match status" value="1"/>
</dbReference>
<keyword evidence="4 6" id="KW-0663">Pyridoxal phosphate</keyword>
<dbReference type="SUPFAM" id="SSF53686">
    <property type="entry name" value="Tryptophan synthase beta subunit-like PLP-dependent enzymes"/>
    <property type="match status" value="1"/>
</dbReference>
<accession>A0A1D2N2D0</accession>
<comment type="similarity">
    <text evidence="2">Belongs to the threonine synthase family.</text>
</comment>
<feature type="domain" description="Tryptophan synthase beta chain-like PALP" evidence="7">
    <location>
        <begin position="110"/>
        <end position="401"/>
    </location>
</feature>
<reference evidence="9 10" key="1">
    <citation type="journal article" date="2016" name="Genome Biol. Evol.">
        <title>Gene Family Evolution Reflects Adaptation to Soil Environmental Stressors in the Genome of the Collembolan Orchesella cincta.</title>
        <authorList>
            <person name="Faddeeva-Vakhrusheva A."/>
            <person name="Derks M.F."/>
            <person name="Anvar S.Y."/>
            <person name="Agamennone V."/>
            <person name="Suring W."/>
            <person name="Smit S."/>
            <person name="van Straalen N.M."/>
            <person name="Roelofs D."/>
        </authorList>
    </citation>
    <scope>NUCLEOTIDE SEQUENCE [LARGE SCALE GENOMIC DNA]</scope>
    <source>
        <tissue evidence="9">Mixed pool</tissue>
    </source>
</reference>
<dbReference type="InterPro" id="IPR004450">
    <property type="entry name" value="Thr_synthase-like"/>
</dbReference>
<name>A0A1D2N2D0_ORCCI</name>
<organism evidence="9 10">
    <name type="scientific">Orchesella cincta</name>
    <name type="common">Springtail</name>
    <name type="synonym">Podura cincta</name>
    <dbReference type="NCBI Taxonomy" id="48709"/>
    <lineage>
        <taxon>Eukaryota</taxon>
        <taxon>Metazoa</taxon>
        <taxon>Ecdysozoa</taxon>
        <taxon>Arthropoda</taxon>
        <taxon>Hexapoda</taxon>
        <taxon>Collembola</taxon>
        <taxon>Entomobryomorpha</taxon>
        <taxon>Entomobryoidea</taxon>
        <taxon>Orchesellidae</taxon>
        <taxon>Orchesellinae</taxon>
        <taxon>Orchesella</taxon>
    </lineage>
</organism>
<gene>
    <name evidence="9" type="ORF">Ocin01_07247</name>
</gene>
<dbReference type="GO" id="GO:0030170">
    <property type="term" value="F:pyridoxal phosphate binding"/>
    <property type="evidence" value="ECO:0007669"/>
    <property type="project" value="TreeGrafter"/>
</dbReference>
<dbReference type="FunFam" id="3.90.1380.10:FF:000003">
    <property type="entry name" value="THR4p Threonine synthase"/>
    <property type="match status" value="1"/>
</dbReference>
<evidence type="ECO:0000259" key="8">
    <source>
        <dbReference type="Pfam" id="PF14821"/>
    </source>
</evidence>
<evidence type="ECO:0000259" key="7">
    <source>
        <dbReference type="Pfam" id="PF00291"/>
    </source>
</evidence>
<protein>
    <recommendedName>
        <fullName evidence="3">Threonine synthase-like 2</fullName>
    </recommendedName>
</protein>
<proteinExistence type="inferred from homology"/>
<evidence type="ECO:0000256" key="4">
    <source>
        <dbReference type="ARBA" id="ARBA00022898"/>
    </source>
</evidence>
<dbReference type="EMBL" id="LJIJ01000282">
    <property type="protein sequence ID" value="ODM99419.1"/>
    <property type="molecule type" value="Genomic_DNA"/>
</dbReference>
<dbReference type="InterPro" id="IPR037158">
    <property type="entry name" value="Thr_synth_N_sf"/>
</dbReference>
<keyword evidence="10" id="KW-1185">Reference proteome</keyword>
<dbReference type="Pfam" id="PF14821">
    <property type="entry name" value="Thr_synth_N"/>
    <property type="match status" value="1"/>
</dbReference>
<dbReference type="InterPro" id="IPR029144">
    <property type="entry name" value="Thr_synth_N"/>
</dbReference>